<sequence>MEMEMGGGVEMRIEETKAQDEKKQSDGLKWESERLAAEEGGYMVDGNVGMEEELVVAIVEEGVVVVEVLVEDIETAEVLVEDTDSAANTGGYRELSGPNIR</sequence>
<dbReference type="Proteomes" id="UP000054279">
    <property type="component" value="Unassembled WGS sequence"/>
</dbReference>
<dbReference type="EMBL" id="KN838213">
    <property type="protein sequence ID" value="KIJ22463.1"/>
    <property type="molecule type" value="Genomic_DNA"/>
</dbReference>
<dbReference type="AlphaFoldDB" id="A0A0C9T161"/>
<gene>
    <name evidence="2" type="ORF">M422DRAFT_277098</name>
</gene>
<evidence type="ECO:0000313" key="3">
    <source>
        <dbReference type="Proteomes" id="UP000054279"/>
    </source>
</evidence>
<evidence type="ECO:0000313" key="2">
    <source>
        <dbReference type="EMBL" id="KIJ22463.1"/>
    </source>
</evidence>
<keyword evidence="3" id="KW-1185">Reference proteome</keyword>
<dbReference type="HOGENOM" id="CLU_2293468_0_0_1"/>
<proteinExistence type="predicted"/>
<name>A0A0C9T161_SPHS4</name>
<feature type="compositionally biased region" description="Basic and acidic residues" evidence="1">
    <location>
        <begin position="11"/>
        <end position="31"/>
    </location>
</feature>
<organism evidence="2 3">
    <name type="scientific">Sphaerobolus stellatus (strain SS14)</name>
    <dbReference type="NCBI Taxonomy" id="990650"/>
    <lineage>
        <taxon>Eukaryota</taxon>
        <taxon>Fungi</taxon>
        <taxon>Dikarya</taxon>
        <taxon>Basidiomycota</taxon>
        <taxon>Agaricomycotina</taxon>
        <taxon>Agaricomycetes</taxon>
        <taxon>Phallomycetidae</taxon>
        <taxon>Geastrales</taxon>
        <taxon>Sphaerobolaceae</taxon>
        <taxon>Sphaerobolus</taxon>
    </lineage>
</organism>
<protein>
    <submittedName>
        <fullName evidence="2">Uncharacterized protein</fullName>
    </submittedName>
</protein>
<reference evidence="2 3" key="1">
    <citation type="submission" date="2014-06" db="EMBL/GenBank/DDBJ databases">
        <title>Evolutionary Origins and Diversification of the Mycorrhizal Mutualists.</title>
        <authorList>
            <consortium name="DOE Joint Genome Institute"/>
            <consortium name="Mycorrhizal Genomics Consortium"/>
            <person name="Kohler A."/>
            <person name="Kuo A."/>
            <person name="Nagy L.G."/>
            <person name="Floudas D."/>
            <person name="Copeland A."/>
            <person name="Barry K.W."/>
            <person name="Cichocki N."/>
            <person name="Veneault-Fourrey C."/>
            <person name="LaButti K."/>
            <person name="Lindquist E.A."/>
            <person name="Lipzen A."/>
            <person name="Lundell T."/>
            <person name="Morin E."/>
            <person name="Murat C."/>
            <person name="Riley R."/>
            <person name="Ohm R."/>
            <person name="Sun H."/>
            <person name="Tunlid A."/>
            <person name="Henrissat B."/>
            <person name="Grigoriev I.V."/>
            <person name="Hibbett D.S."/>
            <person name="Martin F."/>
        </authorList>
    </citation>
    <scope>NUCLEOTIDE SEQUENCE [LARGE SCALE GENOMIC DNA]</scope>
    <source>
        <strain evidence="2 3">SS14</strain>
    </source>
</reference>
<accession>A0A0C9T161</accession>
<feature type="region of interest" description="Disordered" evidence="1">
    <location>
        <begin position="1"/>
        <end position="31"/>
    </location>
</feature>
<evidence type="ECO:0000256" key="1">
    <source>
        <dbReference type="SAM" id="MobiDB-lite"/>
    </source>
</evidence>